<accession>A0A7K0FT08</accession>
<dbReference type="InterPro" id="IPR025345">
    <property type="entry name" value="DUF4249"/>
</dbReference>
<gene>
    <name evidence="1" type="ORF">GJJ64_16415</name>
</gene>
<sequence>MRNNINILGFLSILAFTSCEEVIDIETKEQEPVVVIEASITDRTERQTIYLSQTVPFNQSFQTVPLRSATVRVTETGGPTLTFTEDQPGVYRSTIFKGGYGKTYNLSVTVNGKTYTATSKMPNKVSLDSLSVSEVTFFGETRKYVKVHYQDPVNEVNAYRYILSINGERLKDFFIDSDRFNNGNYVDNTIFNDEPEIKAGDEIMIDFQNITPEIYRYFFAITQIEGNGGPPVAPSNPDTNLSNGALGYFSTHTSDKRVFRVR</sequence>
<organism evidence="1 2">
    <name type="scientific">Pedobacter puniceum</name>
    <dbReference type="NCBI Taxonomy" id="2666136"/>
    <lineage>
        <taxon>Bacteria</taxon>
        <taxon>Pseudomonadati</taxon>
        <taxon>Bacteroidota</taxon>
        <taxon>Sphingobacteriia</taxon>
        <taxon>Sphingobacteriales</taxon>
        <taxon>Sphingobacteriaceae</taxon>
        <taxon>Pedobacter</taxon>
    </lineage>
</organism>
<proteinExistence type="predicted"/>
<dbReference type="AlphaFoldDB" id="A0A7K0FT08"/>
<name>A0A7K0FT08_9SPHI</name>
<dbReference type="Pfam" id="PF14054">
    <property type="entry name" value="DUF4249"/>
    <property type="match status" value="1"/>
</dbReference>
<dbReference type="Proteomes" id="UP000462931">
    <property type="component" value="Unassembled WGS sequence"/>
</dbReference>
<dbReference type="EMBL" id="WKJI01000007">
    <property type="protein sequence ID" value="MRX48781.1"/>
    <property type="molecule type" value="Genomic_DNA"/>
</dbReference>
<protein>
    <submittedName>
        <fullName evidence="1">DUF4249 family protein</fullName>
    </submittedName>
</protein>
<dbReference type="PROSITE" id="PS51257">
    <property type="entry name" value="PROKAR_LIPOPROTEIN"/>
    <property type="match status" value="1"/>
</dbReference>
<keyword evidence="2" id="KW-1185">Reference proteome</keyword>
<evidence type="ECO:0000313" key="2">
    <source>
        <dbReference type="Proteomes" id="UP000462931"/>
    </source>
</evidence>
<comment type="caution">
    <text evidence="1">The sequence shown here is derived from an EMBL/GenBank/DDBJ whole genome shotgun (WGS) entry which is preliminary data.</text>
</comment>
<evidence type="ECO:0000313" key="1">
    <source>
        <dbReference type="EMBL" id="MRX48781.1"/>
    </source>
</evidence>
<dbReference type="RefSeq" id="WP_154288836.1">
    <property type="nucleotide sequence ID" value="NZ_WKJI01000007.1"/>
</dbReference>
<reference evidence="1 2" key="1">
    <citation type="submission" date="2019-11" db="EMBL/GenBank/DDBJ databases">
        <authorList>
            <person name="Cheng Q."/>
            <person name="Yang Z."/>
        </authorList>
    </citation>
    <scope>NUCLEOTIDE SEQUENCE [LARGE SCALE GENOMIC DNA]</scope>
    <source>
        <strain evidence="1 2">HX-22-1</strain>
    </source>
</reference>